<dbReference type="STRING" id="283909.R7V437"/>
<dbReference type="EMBL" id="AMQN01005069">
    <property type="status" value="NOT_ANNOTATED_CDS"/>
    <property type="molecule type" value="Genomic_DNA"/>
</dbReference>
<feature type="domain" description="BPTI/Kunitz inhibitor" evidence="2">
    <location>
        <begin position="61"/>
        <end position="109"/>
    </location>
</feature>
<dbReference type="Gene3D" id="4.10.410.10">
    <property type="entry name" value="Pancreatic trypsin inhibitor Kunitz domain"/>
    <property type="match status" value="2"/>
</dbReference>
<dbReference type="OMA" id="FHTKENC"/>
<dbReference type="SUPFAM" id="SSF57362">
    <property type="entry name" value="BPTI-like"/>
    <property type="match status" value="2"/>
</dbReference>
<dbReference type="GO" id="GO:0005615">
    <property type="term" value="C:extracellular space"/>
    <property type="evidence" value="ECO:0007669"/>
    <property type="project" value="TreeGrafter"/>
</dbReference>
<proteinExistence type="predicted"/>
<organism evidence="3">
    <name type="scientific">Capitella teleta</name>
    <name type="common">Polychaete worm</name>
    <dbReference type="NCBI Taxonomy" id="283909"/>
    <lineage>
        <taxon>Eukaryota</taxon>
        <taxon>Metazoa</taxon>
        <taxon>Spiralia</taxon>
        <taxon>Lophotrochozoa</taxon>
        <taxon>Annelida</taxon>
        <taxon>Polychaeta</taxon>
        <taxon>Sedentaria</taxon>
        <taxon>Scolecida</taxon>
        <taxon>Capitellidae</taxon>
        <taxon>Capitella</taxon>
    </lineage>
</organism>
<dbReference type="CDD" id="cd00109">
    <property type="entry name" value="Kunitz-type"/>
    <property type="match status" value="1"/>
</dbReference>
<evidence type="ECO:0000259" key="2">
    <source>
        <dbReference type="PROSITE" id="PS50279"/>
    </source>
</evidence>
<dbReference type="EnsemblMetazoa" id="CapteT122198">
    <property type="protein sequence ID" value="CapteP122198"/>
    <property type="gene ID" value="CapteG122198"/>
</dbReference>
<keyword evidence="1" id="KW-1015">Disulfide bond</keyword>
<dbReference type="InterPro" id="IPR002223">
    <property type="entry name" value="Kunitz_BPTI"/>
</dbReference>
<reference evidence="4" key="3">
    <citation type="submission" date="2015-06" db="UniProtKB">
        <authorList>
            <consortium name="EnsemblMetazoa"/>
        </authorList>
    </citation>
    <scope>IDENTIFICATION</scope>
</reference>
<dbReference type="SMART" id="SM00131">
    <property type="entry name" value="KU"/>
    <property type="match status" value="2"/>
</dbReference>
<evidence type="ECO:0000313" key="5">
    <source>
        <dbReference type="Proteomes" id="UP000014760"/>
    </source>
</evidence>
<feature type="domain" description="BPTI/Kunitz inhibitor" evidence="2">
    <location>
        <begin position="1"/>
        <end position="51"/>
    </location>
</feature>
<dbReference type="PANTHER" id="PTHR10083">
    <property type="entry name" value="KUNITZ-TYPE PROTEASE INHIBITOR-RELATED"/>
    <property type="match status" value="1"/>
</dbReference>
<accession>R7V437</accession>
<sequence length="118" mass="13634">CQQPKKVGSCSGSERRFFFSKKKQRCRPMNYTGCGDNGNNFKTKEACMNLCMKFTTPRKICLLPKEESPCDDETVNYYFDGENCRKLRYGFCQGNANNFETKLACRNYCKVSSEYDGM</sequence>
<protein>
    <recommendedName>
        <fullName evidence="2">BPTI/Kunitz inhibitor domain-containing protein</fullName>
    </recommendedName>
</protein>
<dbReference type="Proteomes" id="UP000014760">
    <property type="component" value="Unassembled WGS sequence"/>
</dbReference>
<dbReference type="InterPro" id="IPR036880">
    <property type="entry name" value="Kunitz_BPTI_sf"/>
</dbReference>
<dbReference type="InterPro" id="IPR050098">
    <property type="entry name" value="TFPI/VKTCI-like"/>
</dbReference>
<gene>
    <name evidence="3" type="ORF">CAPTEDRAFT_122198</name>
</gene>
<dbReference type="EMBL" id="KB295063">
    <property type="protein sequence ID" value="ELU13613.1"/>
    <property type="molecule type" value="Genomic_DNA"/>
</dbReference>
<dbReference type="OrthoDB" id="4473401at2759"/>
<dbReference type="PROSITE" id="PS50279">
    <property type="entry name" value="BPTI_KUNITZ_2"/>
    <property type="match status" value="2"/>
</dbReference>
<evidence type="ECO:0000313" key="4">
    <source>
        <dbReference type="EnsemblMetazoa" id="CapteP122198"/>
    </source>
</evidence>
<evidence type="ECO:0000313" key="3">
    <source>
        <dbReference type="EMBL" id="ELU13613.1"/>
    </source>
</evidence>
<dbReference type="GO" id="GO:0004867">
    <property type="term" value="F:serine-type endopeptidase inhibitor activity"/>
    <property type="evidence" value="ECO:0007669"/>
    <property type="project" value="InterPro"/>
</dbReference>
<feature type="non-terminal residue" evidence="3">
    <location>
        <position position="1"/>
    </location>
</feature>
<name>R7V437_CAPTE</name>
<keyword evidence="5" id="KW-1185">Reference proteome</keyword>
<dbReference type="PRINTS" id="PR00759">
    <property type="entry name" value="BASICPTASE"/>
</dbReference>
<dbReference type="AlphaFoldDB" id="R7V437"/>
<dbReference type="HOGENOM" id="CLU_112937_2_0_1"/>
<evidence type="ECO:0000256" key="1">
    <source>
        <dbReference type="ARBA" id="ARBA00023157"/>
    </source>
</evidence>
<dbReference type="FunCoup" id="R7V437">
    <property type="interactions" value="27"/>
</dbReference>
<dbReference type="Pfam" id="PF00014">
    <property type="entry name" value="Kunitz_BPTI"/>
    <property type="match status" value="2"/>
</dbReference>
<dbReference type="PANTHER" id="PTHR10083:SF374">
    <property type="entry name" value="BPTI_KUNITZ INHIBITOR DOMAIN-CONTAINING PROTEIN"/>
    <property type="match status" value="1"/>
</dbReference>
<reference evidence="3 5" key="2">
    <citation type="journal article" date="2013" name="Nature">
        <title>Insights into bilaterian evolution from three spiralian genomes.</title>
        <authorList>
            <person name="Simakov O."/>
            <person name="Marletaz F."/>
            <person name="Cho S.J."/>
            <person name="Edsinger-Gonzales E."/>
            <person name="Havlak P."/>
            <person name="Hellsten U."/>
            <person name="Kuo D.H."/>
            <person name="Larsson T."/>
            <person name="Lv J."/>
            <person name="Arendt D."/>
            <person name="Savage R."/>
            <person name="Osoegawa K."/>
            <person name="de Jong P."/>
            <person name="Grimwood J."/>
            <person name="Chapman J.A."/>
            <person name="Shapiro H."/>
            <person name="Aerts A."/>
            <person name="Otillar R.P."/>
            <person name="Terry A.Y."/>
            <person name="Boore J.L."/>
            <person name="Grigoriev I.V."/>
            <person name="Lindberg D.R."/>
            <person name="Seaver E.C."/>
            <person name="Weisblat D.A."/>
            <person name="Putnam N.H."/>
            <person name="Rokhsar D.S."/>
        </authorList>
    </citation>
    <scope>NUCLEOTIDE SEQUENCE</scope>
    <source>
        <strain evidence="3 5">I ESC-2004</strain>
    </source>
</reference>
<reference evidence="5" key="1">
    <citation type="submission" date="2012-12" db="EMBL/GenBank/DDBJ databases">
        <authorList>
            <person name="Hellsten U."/>
            <person name="Grimwood J."/>
            <person name="Chapman J.A."/>
            <person name="Shapiro H."/>
            <person name="Aerts A."/>
            <person name="Otillar R.P."/>
            <person name="Terry A.Y."/>
            <person name="Boore J.L."/>
            <person name="Simakov O."/>
            <person name="Marletaz F."/>
            <person name="Cho S.-J."/>
            <person name="Edsinger-Gonzales E."/>
            <person name="Havlak P."/>
            <person name="Kuo D.-H."/>
            <person name="Larsson T."/>
            <person name="Lv J."/>
            <person name="Arendt D."/>
            <person name="Savage R."/>
            <person name="Osoegawa K."/>
            <person name="de Jong P."/>
            <person name="Lindberg D.R."/>
            <person name="Seaver E.C."/>
            <person name="Weisblat D.A."/>
            <person name="Putnam N.H."/>
            <person name="Grigoriev I.V."/>
            <person name="Rokhsar D.S."/>
        </authorList>
    </citation>
    <scope>NUCLEOTIDE SEQUENCE</scope>
    <source>
        <strain evidence="5">I ESC-2004</strain>
    </source>
</reference>